<evidence type="ECO:0000313" key="1">
    <source>
        <dbReference type="EMBL" id="SIO96515.1"/>
    </source>
</evidence>
<dbReference type="AlphaFoldDB" id="A0A1N6MAM6"/>
<protein>
    <submittedName>
        <fullName evidence="1">Uncharacterized protein</fullName>
    </submittedName>
</protein>
<gene>
    <name evidence="1" type="ORF">VSP9026_04311</name>
</gene>
<dbReference type="Proteomes" id="UP000184774">
    <property type="component" value="Unassembled WGS sequence"/>
</dbReference>
<evidence type="ECO:0000313" key="2">
    <source>
        <dbReference type="Proteomes" id="UP000184774"/>
    </source>
</evidence>
<organism evidence="1 2">
    <name type="scientific">Vibrio spartinae</name>
    <dbReference type="NCBI Taxonomy" id="1918945"/>
    <lineage>
        <taxon>Bacteria</taxon>
        <taxon>Pseudomonadati</taxon>
        <taxon>Pseudomonadota</taxon>
        <taxon>Gammaproteobacteria</taxon>
        <taxon>Vibrionales</taxon>
        <taxon>Vibrionaceae</taxon>
        <taxon>Vibrio</taxon>
    </lineage>
</organism>
<accession>A0A1N6MAM6</accession>
<reference evidence="1 2" key="1">
    <citation type="submission" date="2016-12" db="EMBL/GenBank/DDBJ databases">
        <authorList>
            <person name="Song W.-J."/>
            <person name="Kurnit D.M."/>
        </authorList>
    </citation>
    <scope>NUCLEOTIDE SEQUENCE [LARGE SCALE GENOMIC DNA]</scope>
    <source>
        <strain evidence="1 2">CECT 9026</strain>
    </source>
</reference>
<dbReference type="EMBL" id="FSSB01000030">
    <property type="protein sequence ID" value="SIO96515.1"/>
    <property type="molecule type" value="Genomic_DNA"/>
</dbReference>
<proteinExistence type="predicted"/>
<name>A0A1N6MAM6_9VIBR</name>
<sequence length="45" mass="5275">MTKEHTVHSRIVGKQNYCFELNRIFPSNMRKVRVDGVLCQPLLLC</sequence>